<evidence type="ECO:0000256" key="1">
    <source>
        <dbReference type="PROSITE-ProRule" id="PRU00169"/>
    </source>
</evidence>
<proteinExistence type="predicted"/>
<dbReference type="InterPro" id="IPR001789">
    <property type="entry name" value="Sig_transdc_resp-reg_receiver"/>
</dbReference>
<keyword evidence="1" id="KW-0597">Phosphoprotein</keyword>
<dbReference type="AlphaFoldDB" id="A0A0F3GL73"/>
<dbReference type="PANTHER" id="PTHR43228:SF1">
    <property type="entry name" value="TWO-COMPONENT RESPONSE REGULATOR ARR22"/>
    <property type="match status" value="1"/>
</dbReference>
<dbReference type="PANTHER" id="PTHR43228">
    <property type="entry name" value="TWO-COMPONENT RESPONSE REGULATOR"/>
    <property type="match status" value="1"/>
</dbReference>
<feature type="modified residue" description="4-aspartylphosphate" evidence="1">
    <location>
        <position position="62"/>
    </location>
</feature>
<accession>A0A0F3GL73</accession>
<dbReference type="Proteomes" id="UP000033423">
    <property type="component" value="Unassembled WGS sequence"/>
</dbReference>
<evidence type="ECO:0000313" key="3">
    <source>
        <dbReference type="EMBL" id="KJU82719.1"/>
    </source>
</evidence>
<feature type="domain" description="Response regulatory" evidence="2">
    <location>
        <begin position="11"/>
        <end position="123"/>
    </location>
</feature>
<reference evidence="3 4" key="1">
    <citation type="submission" date="2015-02" db="EMBL/GenBank/DDBJ databases">
        <title>Single-cell genomics of uncultivated deep-branching MTB reveals a conserved set of magnetosome genes.</title>
        <authorList>
            <person name="Kolinko S."/>
            <person name="Richter M."/>
            <person name="Glockner F.O."/>
            <person name="Brachmann A."/>
            <person name="Schuler D."/>
        </authorList>
    </citation>
    <scope>NUCLEOTIDE SEQUENCE [LARGE SCALE GENOMIC DNA]</scope>
    <source>
        <strain evidence="3">TM-1</strain>
    </source>
</reference>
<dbReference type="GO" id="GO:0000160">
    <property type="term" value="P:phosphorelay signal transduction system"/>
    <property type="evidence" value="ECO:0007669"/>
    <property type="project" value="InterPro"/>
</dbReference>
<comment type="caution">
    <text evidence="3">The sequence shown here is derived from an EMBL/GenBank/DDBJ whole genome shotgun (WGS) entry which is preliminary data.</text>
</comment>
<dbReference type="Pfam" id="PF00072">
    <property type="entry name" value="Response_reg"/>
    <property type="match status" value="1"/>
</dbReference>
<evidence type="ECO:0000259" key="2">
    <source>
        <dbReference type="PROSITE" id="PS50110"/>
    </source>
</evidence>
<gene>
    <name evidence="3" type="ORF">MBAV_005086</name>
</gene>
<dbReference type="Gene3D" id="3.40.50.2300">
    <property type="match status" value="1"/>
</dbReference>
<organism evidence="3 4">
    <name type="scientific">Candidatus Magnetobacterium bavaricum</name>
    <dbReference type="NCBI Taxonomy" id="29290"/>
    <lineage>
        <taxon>Bacteria</taxon>
        <taxon>Pseudomonadati</taxon>
        <taxon>Nitrospirota</taxon>
        <taxon>Thermodesulfovibrionia</taxon>
        <taxon>Thermodesulfovibrionales</taxon>
        <taxon>Candidatus Magnetobacteriaceae</taxon>
        <taxon>Candidatus Magnetobacterium</taxon>
    </lineage>
</organism>
<dbReference type="EMBL" id="LACI01002195">
    <property type="protein sequence ID" value="KJU82719.1"/>
    <property type="molecule type" value="Genomic_DNA"/>
</dbReference>
<name>A0A0F3GL73_9BACT</name>
<evidence type="ECO:0000313" key="4">
    <source>
        <dbReference type="Proteomes" id="UP000033423"/>
    </source>
</evidence>
<dbReference type="InterPro" id="IPR052048">
    <property type="entry name" value="ST_Response_Regulator"/>
</dbReference>
<keyword evidence="4" id="KW-1185">Reference proteome</keyword>
<dbReference type="InterPro" id="IPR011006">
    <property type="entry name" value="CheY-like_superfamily"/>
</dbReference>
<protein>
    <submittedName>
        <fullName evidence="3">Response regulator receiver protein</fullName>
    </submittedName>
</protein>
<sequence>MINEALLKTLTVLYVEDDDFIRQMLGRFLKRRVGTVSDARNGKEGLEAYIKHQDEIDVVITDIEMPVMNGMEMVEQIFAIDQSQPIIITTAYTDETHTSNKVCMNVIKPIDEEKLLEGIMYCIDKR</sequence>
<dbReference type="SUPFAM" id="SSF52172">
    <property type="entry name" value="CheY-like"/>
    <property type="match status" value="1"/>
</dbReference>
<dbReference type="PROSITE" id="PS50110">
    <property type="entry name" value="RESPONSE_REGULATORY"/>
    <property type="match status" value="1"/>
</dbReference>
<dbReference type="SMART" id="SM00448">
    <property type="entry name" value="REC"/>
    <property type="match status" value="1"/>
</dbReference>